<protein>
    <submittedName>
        <fullName evidence="7">Amino acid/amide ABC transporter ATP-binding protein 2 (HAAT family)</fullName>
    </submittedName>
</protein>
<evidence type="ECO:0000313" key="7">
    <source>
        <dbReference type="EMBL" id="ROP83571.1"/>
    </source>
</evidence>
<dbReference type="PROSITE" id="PS00211">
    <property type="entry name" value="ABC_TRANSPORTER_1"/>
    <property type="match status" value="1"/>
</dbReference>
<dbReference type="GO" id="GO:0015807">
    <property type="term" value="P:L-amino acid transport"/>
    <property type="evidence" value="ECO:0007669"/>
    <property type="project" value="TreeGrafter"/>
</dbReference>
<dbReference type="PROSITE" id="PS50893">
    <property type="entry name" value="ABC_TRANSPORTER_2"/>
    <property type="match status" value="1"/>
</dbReference>
<evidence type="ECO:0000256" key="1">
    <source>
        <dbReference type="ARBA" id="ARBA00005417"/>
    </source>
</evidence>
<name>A0A3N1KSL0_9PROT</name>
<dbReference type="PANTHER" id="PTHR43820:SF4">
    <property type="entry name" value="HIGH-AFFINITY BRANCHED-CHAIN AMINO ACID TRANSPORT ATP-BINDING PROTEIN LIVF"/>
    <property type="match status" value="1"/>
</dbReference>
<dbReference type="RefSeq" id="WP_123693251.1">
    <property type="nucleotide sequence ID" value="NZ_AP019700.1"/>
</dbReference>
<organism evidence="7 8">
    <name type="scientific">Stella humosa</name>
    <dbReference type="NCBI Taxonomy" id="94"/>
    <lineage>
        <taxon>Bacteria</taxon>
        <taxon>Pseudomonadati</taxon>
        <taxon>Pseudomonadota</taxon>
        <taxon>Alphaproteobacteria</taxon>
        <taxon>Rhodospirillales</taxon>
        <taxon>Stellaceae</taxon>
        <taxon>Stella</taxon>
    </lineage>
</organism>
<comment type="similarity">
    <text evidence="1">Belongs to the ABC transporter superfamily.</text>
</comment>
<evidence type="ECO:0000313" key="8">
    <source>
        <dbReference type="Proteomes" id="UP000278222"/>
    </source>
</evidence>
<dbReference type="GO" id="GO:0005524">
    <property type="term" value="F:ATP binding"/>
    <property type="evidence" value="ECO:0007669"/>
    <property type="project" value="UniProtKB-KW"/>
</dbReference>
<dbReference type="GO" id="GO:0015658">
    <property type="term" value="F:branched-chain amino acid transmembrane transporter activity"/>
    <property type="evidence" value="ECO:0007669"/>
    <property type="project" value="TreeGrafter"/>
</dbReference>
<dbReference type="GO" id="GO:0016887">
    <property type="term" value="F:ATP hydrolysis activity"/>
    <property type="evidence" value="ECO:0007669"/>
    <property type="project" value="InterPro"/>
</dbReference>
<dbReference type="Pfam" id="PF00005">
    <property type="entry name" value="ABC_tran"/>
    <property type="match status" value="1"/>
</dbReference>
<keyword evidence="8" id="KW-1185">Reference proteome</keyword>
<evidence type="ECO:0000256" key="2">
    <source>
        <dbReference type="ARBA" id="ARBA00022448"/>
    </source>
</evidence>
<dbReference type="OrthoDB" id="9806726at2"/>
<reference evidence="7 8" key="1">
    <citation type="submission" date="2018-11" db="EMBL/GenBank/DDBJ databases">
        <title>Genomic Encyclopedia of Type Strains, Phase IV (KMG-IV): sequencing the most valuable type-strain genomes for metagenomic binning, comparative biology and taxonomic classification.</title>
        <authorList>
            <person name="Goeker M."/>
        </authorList>
    </citation>
    <scope>NUCLEOTIDE SEQUENCE [LARGE SCALE GENOMIC DNA]</scope>
    <source>
        <strain evidence="7 8">DSM 5900</strain>
    </source>
</reference>
<dbReference type="InterPro" id="IPR027417">
    <property type="entry name" value="P-loop_NTPase"/>
</dbReference>
<accession>A0A3N1KSL0</accession>
<gene>
    <name evidence="7" type="ORF">EDC65_4219</name>
</gene>
<dbReference type="CDD" id="cd03224">
    <property type="entry name" value="ABC_TM1139_LivF_branched"/>
    <property type="match status" value="1"/>
</dbReference>
<evidence type="ECO:0000256" key="5">
    <source>
        <dbReference type="ARBA" id="ARBA00022970"/>
    </source>
</evidence>
<feature type="domain" description="ABC transporter" evidence="6">
    <location>
        <begin position="2"/>
        <end position="234"/>
    </location>
</feature>
<dbReference type="EMBL" id="RJKX01000016">
    <property type="protein sequence ID" value="ROP83571.1"/>
    <property type="molecule type" value="Genomic_DNA"/>
</dbReference>
<proteinExistence type="inferred from homology"/>
<sequence>MLDIRHLKVAYGITEVLRDVSFQVPTGSIVALLGGNGSGKTTMLNTLTGLVRPVAGSITFEGKECAGLAPDGIVRRGIAQVPQGREVWPTMSVHDNLELGAATRRDWPGIRSDLDDVYAMFPKLKVHKRRHAGSLSGGEQQMVAIGRALMARPRCLLMDEPSAGLAPSIVGDMVDTILALNRRGLTILLVEQNIGVAAAVAEHAHILQGGEIAFSGPAAGLIDNPAVLRSYLGR</sequence>
<keyword evidence="5" id="KW-0029">Amino-acid transport</keyword>
<comment type="caution">
    <text evidence="7">The sequence shown here is derived from an EMBL/GenBank/DDBJ whole genome shotgun (WGS) entry which is preliminary data.</text>
</comment>
<keyword evidence="3" id="KW-0547">Nucleotide-binding</keyword>
<dbReference type="InterPro" id="IPR052156">
    <property type="entry name" value="BCAA_Transport_ATP-bd_LivF"/>
</dbReference>
<dbReference type="InterPro" id="IPR017871">
    <property type="entry name" value="ABC_transporter-like_CS"/>
</dbReference>
<dbReference type="AlphaFoldDB" id="A0A3N1KSL0"/>
<dbReference type="PANTHER" id="PTHR43820">
    <property type="entry name" value="HIGH-AFFINITY BRANCHED-CHAIN AMINO ACID TRANSPORT ATP-BINDING PROTEIN LIVF"/>
    <property type="match status" value="1"/>
</dbReference>
<keyword evidence="4 7" id="KW-0067">ATP-binding</keyword>
<dbReference type="SUPFAM" id="SSF52540">
    <property type="entry name" value="P-loop containing nucleoside triphosphate hydrolases"/>
    <property type="match status" value="1"/>
</dbReference>
<evidence type="ECO:0000256" key="4">
    <source>
        <dbReference type="ARBA" id="ARBA00022840"/>
    </source>
</evidence>
<dbReference type="InterPro" id="IPR003439">
    <property type="entry name" value="ABC_transporter-like_ATP-bd"/>
</dbReference>
<dbReference type="Gene3D" id="3.40.50.300">
    <property type="entry name" value="P-loop containing nucleotide triphosphate hydrolases"/>
    <property type="match status" value="1"/>
</dbReference>
<dbReference type="InterPro" id="IPR003593">
    <property type="entry name" value="AAA+_ATPase"/>
</dbReference>
<dbReference type="Proteomes" id="UP000278222">
    <property type="component" value="Unassembled WGS sequence"/>
</dbReference>
<evidence type="ECO:0000256" key="3">
    <source>
        <dbReference type="ARBA" id="ARBA00022741"/>
    </source>
</evidence>
<dbReference type="SMART" id="SM00382">
    <property type="entry name" value="AAA"/>
    <property type="match status" value="1"/>
</dbReference>
<evidence type="ECO:0000259" key="6">
    <source>
        <dbReference type="PROSITE" id="PS50893"/>
    </source>
</evidence>
<keyword evidence="2" id="KW-0813">Transport</keyword>